<feature type="compositionally biased region" description="Polar residues" evidence="1">
    <location>
        <begin position="1"/>
        <end position="10"/>
    </location>
</feature>
<gene>
    <name evidence="2" type="ORF">COLSTE_02180</name>
</gene>
<proteinExistence type="predicted"/>
<feature type="region of interest" description="Disordered" evidence="1">
    <location>
        <begin position="1"/>
        <end position="39"/>
    </location>
</feature>
<sequence>MTGSFATIRSTKLAGFAEKPERTAASQERRSAMTSSDEIERELVSSTRASIASIRSRLADALELLSKPDVDWDAAFDLSLDICDLASGLNVKCCVGIKKFGKAK</sequence>
<organism evidence="2 3">
    <name type="scientific">Collinsella stercoris DSM 13279</name>
    <dbReference type="NCBI Taxonomy" id="445975"/>
    <lineage>
        <taxon>Bacteria</taxon>
        <taxon>Bacillati</taxon>
        <taxon>Actinomycetota</taxon>
        <taxon>Coriobacteriia</taxon>
        <taxon>Coriobacteriales</taxon>
        <taxon>Coriobacteriaceae</taxon>
        <taxon>Collinsella</taxon>
    </lineage>
</organism>
<keyword evidence="3" id="KW-1185">Reference proteome</keyword>
<name>B6GDJ9_9ACTN</name>
<feature type="compositionally biased region" description="Basic and acidic residues" evidence="1">
    <location>
        <begin position="18"/>
        <end position="31"/>
    </location>
</feature>
<accession>B6GDJ9</accession>
<evidence type="ECO:0000313" key="3">
    <source>
        <dbReference type="Proteomes" id="UP000003560"/>
    </source>
</evidence>
<dbReference type="STRING" id="445975.COLSTE_02180"/>
<dbReference type="EMBL" id="ABXJ01000128">
    <property type="protein sequence ID" value="EEA89638.1"/>
    <property type="molecule type" value="Genomic_DNA"/>
</dbReference>
<evidence type="ECO:0000256" key="1">
    <source>
        <dbReference type="SAM" id="MobiDB-lite"/>
    </source>
</evidence>
<evidence type="ECO:0000313" key="2">
    <source>
        <dbReference type="EMBL" id="EEA89638.1"/>
    </source>
</evidence>
<dbReference type="AlphaFoldDB" id="B6GDJ9"/>
<comment type="caution">
    <text evidence="2">The sequence shown here is derived from an EMBL/GenBank/DDBJ whole genome shotgun (WGS) entry which is preliminary data.</text>
</comment>
<reference evidence="2 3" key="2">
    <citation type="submission" date="2008-10" db="EMBL/GenBank/DDBJ databases">
        <authorList>
            <person name="Fulton L."/>
            <person name="Clifton S."/>
            <person name="Fulton B."/>
            <person name="Xu J."/>
            <person name="Minx P."/>
            <person name="Pepin K.H."/>
            <person name="Johnson M."/>
            <person name="Thiruvilangam P."/>
            <person name="Bhonagiri V."/>
            <person name="Nash W.E."/>
            <person name="Mardis E.R."/>
            <person name="Wilson R.K."/>
        </authorList>
    </citation>
    <scope>NUCLEOTIDE SEQUENCE [LARGE SCALE GENOMIC DNA]</scope>
    <source>
        <strain evidence="2 3">DSM 13279</strain>
    </source>
</reference>
<dbReference type="Proteomes" id="UP000003560">
    <property type="component" value="Unassembled WGS sequence"/>
</dbReference>
<protein>
    <submittedName>
        <fullName evidence="2">Uncharacterized protein</fullName>
    </submittedName>
</protein>
<reference evidence="2 3" key="1">
    <citation type="submission" date="2008-10" db="EMBL/GenBank/DDBJ databases">
        <title>Draft genome sequence of Collinsella stercoris (DSM 13279).</title>
        <authorList>
            <person name="Sudarsanam P."/>
            <person name="Ley R."/>
            <person name="Guruge J."/>
            <person name="Turnbaugh P.J."/>
            <person name="Mahowald M."/>
            <person name="Liep D."/>
            <person name="Gordon J."/>
        </authorList>
    </citation>
    <scope>NUCLEOTIDE SEQUENCE [LARGE SCALE GENOMIC DNA]</scope>
    <source>
        <strain evidence="2 3">DSM 13279</strain>
    </source>
</reference>
<dbReference type="HOGENOM" id="CLU_2245337_0_0_11"/>